<organism evidence="5 6">
    <name type="scientific">Flavihumibacter solisilvae</name>
    <dbReference type="NCBI Taxonomy" id="1349421"/>
    <lineage>
        <taxon>Bacteria</taxon>
        <taxon>Pseudomonadati</taxon>
        <taxon>Bacteroidota</taxon>
        <taxon>Chitinophagia</taxon>
        <taxon>Chitinophagales</taxon>
        <taxon>Chitinophagaceae</taxon>
        <taxon>Flavihumibacter</taxon>
    </lineage>
</organism>
<dbReference type="RefSeq" id="WP_039136769.1">
    <property type="nucleotide sequence ID" value="NZ_JSVC01000002.1"/>
</dbReference>
<evidence type="ECO:0000313" key="6">
    <source>
        <dbReference type="Proteomes" id="UP000031408"/>
    </source>
</evidence>
<dbReference type="AlphaFoldDB" id="A0A0C1LL17"/>
<dbReference type="PANTHER" id="PTHR43320">
    <property type="entry name" value="SUGAR KINASE"/>
    <property type="match status" value="1"/>
</dbReference>
<comment type="caution">
    <text evidence="5">The sequence shown here is derived from an EMBL/GenBank/DDBJ whole genome shotgun (WGS) entry which is preliminary data.</text>
</comment>
<dbReference type="Pfam" id="PF00294">
    <property type="entry name" value="PfkB"/>
    <property type="match status" value="1"/>
</dbReference>
<dbReference type="GO" id="GO:0016301">
    <property type="term" value="F:kinase activity"/>
    <property type="evidence" value="ECO:0007669"/>
    <property type="project" value="UniProtKB-KW"/>
</dbReference>
<dbReference type="Gene3D" id="3.40.1190.20">
    <property type="match status" value="1"/>
</dbReference>
<keyword evidence="6" id="KW-1185">Reference proteome</keyword>
<dbReference type="InterPro" id="IPR052700">
    <property type="entry name" value="Carb_kinase_PfkB-like"/>
</dbReference>
<dbReference type="STRING" id="1349421.OI18_02210"/>
<gene>
    <name evidence="5" type="ORF">OI18_02210</name>
</gene>
<evidence type="ECO:0000256" key="1">
    <source>
        <dbReference type="ARBA" id="ARBA00010688"/>
    </source>
</evidence>
<comment type="similarity">
    <text evidence="1">Belongs to the carbohydrate kinase PfkB family.</text>
</comment>
<dbReference type="EMBL" id="JSVC01000002">
    <property type="protein sequence ID" value="KIC96023.1"/>
    <property type="molecule type" value="Genomic_DNA"/>
</dbReference>
<name>A0A0C1LL17_9BACT</name>
<sequence>MRTVLCFGEPLLRFAYGNNWIEDAAMPVYVGGAELNTATALARWGVPVRYATAIPDNQISAEIITELKRRNIQTDAIMFSGERMGAYYLPRGAELKHAGVIYDRAGSAFANLQTGQIDWDKEMAEVSWFHFSAISPALNANSAAVCAEALDAASRKNITISVDLNYRAKLWQYGKAPVEVIPALVQHCDVIMGNIWAAEKMLGIEVDPDAARDKSTLVQESGRSAEKLMLQFQRCRQVANTFRFENESGLQYYATMYSSGKLFVSSEYSTTGIVDKVGSGDCFMAGLIYGNFNKYREQCTLDFATAAAFDKLFIAGDCTSSTIESILQKMKHA</sequence>
<proteinExistence type="inferred from homology"/>
<protein>
    <submittedName>
        <fullName evidence="5">Carbohydrate kinase</fullName>
    </submittedName>
</protein>
<feature type="domain" description="Carbohydrate kinase PfkB" evidence="4">
    <location>
        <begin position="19"/>
        <end position="308"/>
    </location>
</feature>
<evidence type="ECO:0000256" key="2">
    <source>
        <dbReference type="ARBA" id="ARBA00022679"/>
    </source>
</evidence>
<accession>A0A0C1LL17</accession>
<keyword evidence="2" id="KW-0808">Transferase</keyword>
<evidence type="ECO:0000259" key="4">
    <source>
        <dbReference type="Pfam" id="PF00294"/>
    </source>
</evidence>
<dbReference type="PANTHER" id="PTHR43320:SF2">
    <property type="entry name" value="2-DEHYDRO-3-DEOXYGLUCONOKINASE_2-DEHYDRO-3-DEOXYGALACTONOKINASE"/>
    <property type="match status" value="1"/>
</dbReference>
<dbReference type="InterPro" id="IPR011611">
    <property type="entry name" value="PfkB_dom"/>
</dbReference>
<dbReference type="Proteomes" id="UP000031408">
    <property type="component" value="Unassembled WGS sequence"/>
</dbReference>
<evidence type="ECO:0000313" key="5">
    <source>
        <dbReference type="EMBL" id="KIC96023.1"/>
    </source>
</evidence>
<dbReference type="InterPro" id="IPR029056">
    <property type="entry name" value="Ribokinase-like"/>
</dbReference>
<evidence type="ECO:0000256" key="3">
    <source>
        <dbReference type="ARBA" id="ARBA00022777"/>
    </source>
</evidence>
<dbReference type="OrthoDB" id="9813569at2"/>
<keyword evidence="3 5" id="KW-0418">Kinase</keyword>
<dbReference type="SUPFAM" id="SSF53613">
    <property type="entry name" value="Ribokinase-like"/>
    <property type="match status" value="1"/>
</dbReference>
<dbReference type="CDD" id="cd01166">
    <property type="entry name" value="KdgK"/>
    <property type="match status" value="1"/>
</dbReference>
<reference evidence="5 6" key="1">
    <citation type="submission" date="2014-11" db="EMBL/GenBank/DDBJ databases">
        <title>Genome sequence of Flavihumibacter solisilvae 3-3.</title>
        <authorList>
            <person name="Zhou G."/>
            <person name="Li M."/>
            <person name="Wang G."/>
        </authorList>
    </citation>
    <scope>NUCLEOTIDE SEQUENCE [LARGE SCALE GENOMIC DNA]</scope>
    <source>
        <strain evidence="5 6">3-3</strain>
    </source>
</reference>